<accession>A0A0C3SAK0</accession>
<gene>
    <name evidence="1" type="ORF">PHLGIDRAFT_24197</name>
</gene>
<reference evidence="1 2" key="1">
    <citation type="journal article" date="2014" name="PLoS Genet.">
        <title>Analysis of the Phlebiopsis gigantea genome, transcriptome and secretome provides insight into its pioneer colonization strategies of wood.</title>
        <authorList>
            <person name="Hori C."/>
            <person name="Ishida T."/>
            <person name="Igarashi K."/>
            <person name="Samejima M."/>
            <person name="Suzuki H."/>
            <person name="Master E."/>
            <person name="Ferreira P."/>
            <person name="Ruiz-Duenas F.J."/>
            <person name="Held B."/>
            <person name="Canessa P."/>
            <person name="Larrondo L.F."/>
            <person name="Schmoll M."/>
            <person name="Druzhinina I.S."/>
            <person name="Kubicek C.P."/>
            <person name="Gaskell J.A."/>
            <person name="Kersten P."/>
            <person name="St John F."/>
            <person name="Glasner J."/>
            <person name="Sabat G."/>
            <person name="Splinter BonDurant S."/>
            <person name="Syed K."/>
            <person name="Yadav J."/>
            <person name="Mgbeahuruike A.C."/>
            <person name="Kovalchuk A."/>
            <person name="Asiegbu F.O."/>
            <person name="Lackner G."/>
            <person name="Hoffmeister D."/>
            <person name="Rencoret J."/>
            <person name="Gutierrez A."/>
            <person name="Sun H."/>
            <person name="Lindquist E."/>
            <person name="Barry K."/>
            <person name="Riley R."/>
            <person name="Grigoriev I.V."/>
            <person name="Henrissat B."/>
            <person name="Kues U."/>
            <person name="Berka R.M."/>
            <person name="Martinez A.T."/>
            <person name="Covert S.F."/>
            <person name="Blanchette R.A."/>
            <person name="Cullen D."/>
        </authorList>
    </citation>
    <scope>NUCLEOTIDE SEQUENCE [LARGE SCALE GENOMIC DNA]</scope>
    <source>
        <strain evidence="1 2">11061_1 CR5-6</strain>
    </source>
</reference>
<dbReference type="AlphaFoldDB" id="A0A0C3SAK0"/>
<proteinExistence type="predicted"/>
<sequence length="75" mass="7863">MSTPLSLPRRQTVTTQAGPMFVTASLDLTIAAAMLIVLQPGSPRSKPPKHSGGQTVQLQILAGYARGRESASTCL</sequence>
<dbReference type="HOGENOM" id="CLU_2671897_0_0_1"/>
<dbReference type="Proteomes" id="UP000053257">
    <property type="component" value="Unassembled WGS sequence"/>
</dbReference>
<evidence type="ECO:0000313" key="1">
    <source>
        <dbReference type="EMBL" id="KIP07110.1"/>
    </source>
</evidence>
<protein>
    <submittedName>
        <fullName evidence="1">Uncharacterized protein</fullName>
    </submittedName>
</protein>
<name>A0A0C3SAK0_PHLG1</name>
<keyword evidence="2" id="KW-1185">Reference proteome</keyword>
<dbReference type="EMBL" id="KN840503">
    <property type="protein sequence ID" value="KIP07110.1"/>
    <property type="molecule type" value="Genomic_DNA"/>
</dbReference>
<evidence type="ECO:0000313" key="2">
    <source>
        <dbReference type="Proteomes" id="UP000053257"/>
    </source>
</evidence>
<organism evidence="1 2">
    <name type="scientific">Phlebiopsis gigantea (strain 11061_1 CR5-6)</name>
    <name type="common">White-rot fungus</name>
    <name type="synonym">Peniophora gigantea</name>
    <dbReference type="NCBI Taxonomy" id="745531"/>
    <lineage>
        <taxon>Eukaryota</taxon>
        <taxon>Fungi</taxon>
        <taxon>Dikarya</taxon>
        <taxon>Basidiomycota</taxon>
        <taxon>Agaricomycotina</taxon>
        <taxon>Agaricomycetes</taxon>
        <taxon>Polyporales</taxon>
        <taxon>Phanerochaetaceae</taxon>
        <taxon>Phlebiopsis</taxon>
    </lineage>
</organism>